<dbReference type="GO" id="GO:0005829">
    <property type="term" value="C:cytosol"/>
    <property type="evidence" value="ECO:0007669"/>
    <property type="project" value="TreeGrafter"/>
</dbReference>
<keyword evidence="8" id="KW-0539">Nucleus</keyword>
<dbReference type="CDD" id="cd19496">
    <property type="entry name" value="Elp5"/>
    <property type="match status" value="1"/>
</dbReference>
<dbReference type="Gene3D" id="3.40.50.300">
    <property type="entry name" value="P-loop containing nucleotide triphosphate hydrolases"/>
    <property type="match status" value="1"/>
</dbReference>
<evidence type="ECO:0000313" key="10">
    <source>
        <dbReference type="EMBL" id="CAC5386450.1"/>
    </source>
</evidence>
<comment type="subcellular location">
    <subcellularLocation>
        <location evidence="2">Cytoplasm</location>
    </subcellularLocation>
    <subcellularLocation>
        <location evidence="1">Nucleus</location>
    </subcellularLocation>
</comment>
<dbReference type="InterPro" id="IPR027417">
    <property type="entry name" value="P-loop_NTPase"/>
</dbReference>
<dbReference type="PANTHER" id="PTHR15641">
    <property type="entry name" value="ELONGATOR COMPLEX PROTEIN 5"/>
    <property type="match status" value="1"/>
</dbReference>
<dbReference type="GO" id="GO:0033588">
    <property type="term" value="C:elongator holoenzyme complex"/>
    <property type="evidence" value="ECO:0007669"/>
    <property type="project" value="InterPro"/>
</dbReference>
<organism evidence="10 11">
    <name type="scientific">Mytilus coruscus</name>
    <name type="common">Sea mussel</name>
    <dbReference type="NCBI Taxonomy" id="42192"/>
    <lineage>
        <taxon>Eukaryota</taxon>
        <taxon>Metazoa</taxon>
        <taxon>Spiralia</taxon>
        <taxon>Lophotrochozoa</taxon>
        <taxon>Mollusca</taxon>
        <taxon>Bivalvia</taxon>
        <taxon>Autobranchia</taxon>
        <taxon>Pteriomorphia</taxon>
        <taxon>Mytilida</taxon>
        <taxon>Mytiloidea</taxon>
        <taxon>Mytilidae</taxon>
        <taxon>Mytilinae</taxon>
        <taxon>Mytilus</taxon>
    </lineage>
</organism>
<proteinExistence type="inferred from homology"/>
<evidence type="ECO:0000256" key="7">
    <source>
        <dbReference type="ARBA" id="ARBA00022694"/>
    </source>
</evidence>
<feature type="compositionally biased region" description="Acidic residues" evidence="9">
    <location>
        <begin position="287"/>
        <end position="303"/>
    </location>
</feature>
<evidence type="ECO:0000256" key="3">
    <source>
        <dbReference type="ARBA" id="ARBA00005043"/>
    </source>
</evidence>
<evidence type="ECO:0000256" key="9">
    <source>
        <dbReference type="SAM" id="MobiDB-lite"/>
    </source>
</evidence>
<evidence type="ECO:0000256" key="2">
    <source>
        <dbReference type="ARBA" id="ARBA00004496"/>
    </source>
</evidence>
<evidence type="ECO:0000256" key="6">
    <source>
        <dbReference type="ARBA" id="ARBA00022490"/>
    </source>
</evidence>
<sequence length="303" mass="34188">MCRHVRVADLSFINIVTDDTVIKCDSSDYPGRGVLCSFITSLAERVDEVHIVCYDGRSRDIKSHIDVSRCKIYDGHSDILNWNSTASLNATMDLIPFLKDKINFHGNKKIAVVIDSLSQLILYRSASYTCQVIHKLAHTQCLGCEVEQVVCLLHEDLHDHMACSLVEHTASTIIKMKKPSTDQHTHGCDVFHKKISGKITQISENFSLTNNFEIKDVKEVSTVISLQSSTDDSQVDPAANLTFNLTLTDKEKKARSQVKLPYTYDQQRQEDTLSKSVGEGKIFYQPDEIDDFDEEDPDDDLDI</sequence>
<evidence type="ECO:0000256" key="8">
    <source>
        <dbReference type="ARBA" id="ARBA00023242"/>
    </source>
</evidence>
<dbReference type="GO" id="GO:0000049">
    <property type="term" value="F:tRNA binding"/>
    <property type="evidence" value="ECO:0007669"/>
    <property type="project" value="TreeGrafter"/>
</dbReference>
<keyword evidence="11" id="KW-1185">Reference proteome</keyword>
<dbReference type="PANTHER" id="PTHR15641:SF1">
    <property type="entry name" value="ELONGATOR COMPLEX PROTEIN 5"/>
    <property type="match status" value="1"/>
</dbReference>
<keyword evidence="7" id="KW-0819">tRNA processing</keyword>
<dbReference type="GO" id="GO:0005634">
    <property type="term" value="C:nucleus"/>
    <property type="evidence" value="ECO:0007669"/>
    <property type="project" value="UniProtKB-SubCell"/>
</dbReference>
<gene>
    <name evidence="10" type="ORF">MCOR_21886</name>
</gene>
<comment type="pathway">
    <text evidence="3">tRNA modification; 5-methoxycarbonylmethyl-2-thiouridine-tRNA biosynthesis.</text>
</comment>
<dbReference type="Pfam" id="PF10483">
    <property type="entry name" value="Elong_Iki1"/>
    <property type="match status" value="1"/>
</dbReference>
<evidence type="ECO:0000256" key="5">
    <source>
        <dbReference type="ARBA" id="ARBA00020264"/>
    </source>
</evidence>
<reference evidence="10 11" key="1">
    <citation type="submission" date="2020-06" db="EMBL/GenBank/DDBJ databases">
        <authorList>
            <person name="Li R."/>
            <person name="Bekaert M."/>
        </authorList>
    </citation>
    <scope>NUCLEOTIDE SEQUENCE [LARGE SCALE GENOMIC DNA]</scope>
    <source>
        <strain evidence="11">wild</strain>
    </source>
</reference>
<dbReference type="UniPathway" id="UPA00988"/>
<name>A0A6J8BTU4_MYTCO</name>
<dbReference type="InterPro" id="IPR019519">
    <property type="entry name" value="Elp5"/>
</dbReference>
<evidence type="ECO:0000256" key="4">
    <source>
        <dbReference type="ARBA" id="ARBA00009567"/>
    </source>
</evidence>
<keyword evidence="6" id="KW-0963">Cytoplasm</keyword>
<dbReference type="OrthoDB" id="166907at2759"/>
<evidence type="ECO:0000256" key="1">
    <source>
        <dbReference type="ARBA" id="ARBA00004123"/>
    </source>
</evidence>
<protein>
    <recommendedName>
        <fullName evidence="5">Elongator complex protein 5</fullName>
    </recommendedName>
</protein>
<feature type="region of interest" description="Disordered" evidence="9">
    <location>
        <begin position="262"/>
        <end position="303"/>
    </location>
</feature>
<dbReference type="EMBL" id="CACVKT020003882">
    <property type="protein sequence ID" value="CAC5386450.1"/>
    <property type="molecule type" value="Genomic_DNA"/>
</dbReference>
<comment type="similarity">
    <text evidence="4">Belongs to the ELP5 family.</text>
</comment>
<accession>A0A6J8BTU4</accession>
<evidence type="ECO:0000313" key="11">
    <source>
        <dbReference type="Proteomes" id="UP000507470"/>
    </source>
</evidence>
<dbReference type="GO" id="GO:0002098">
    <property type="term" value="P:tRNA wobble uridine modification"/>
    <property type="evidence" value="ECO:0007669"/>
    <property type="project" value="InterPro"/>
</dbReference>
<dbReference type="AlphaFoldDB" id="A0A6J8BTU4"/>
<dbReference type="Proteomes" id="UP000507470">
    <property type="component" value="Unassembled WGS sequence"/>
</dbReference>